<proteinExistence type="predicted"/>
<dbReference type="PANTHER" id="PTHR43283:SF7">
    <property type="entry name" value="BETA-LACTAMASE-RELATED DOMAIN-CONTAINING PROTEIN"/>
    <property type="match status" value="1"/>
</dbReference>
<evidence type="ECO:0000256" key="1">
    <source>
        <dbReference type="SAM" id="MobiDB-lite"/>
    </source>
</evidence>
<dbReference type="EMBL" id="LT629732">
    <property type="protein sequence ID" value="SDS31551.1"/>
    <property type="molecule type" value="Genomic_DNA"/>
</dbReference>
<gene>
    <name evidence="3" type="ORF">SAMN04489717_2301</name>
</gene>
<organism evidence="3 4">
    <name type="scientific">Actinopolymorpha singaporensis</name>
    <dbReference type="NCBI Taxonomy" id="117157"/>
    <lineage>
        <taxon>Bacteria</taxon>
        <taxon>Bacillati</taxon>
        <taxon>Actinomycetota</taxon>
        <taxon>Actinomycetes</taxon>
        <taxon>Propionibacteriales</taxon>
        <taxon>Actinopolymorphaceae</taxon>
        <taxon>Actinopolymorpha</taxon>
    </lineage>
</organism>
<evidence type="ECO:0000313" key="3">
    <source>
        <dbReference type="EMBL" id="SDS31551.1"/>
    </source>
</evidence>
<evidence type="ECO:0000313" key="4">
    <source>
        <dbReference type="Proteomes" id="UP000198983"/>
    </source>
</evidence>
<dbReference type="InterPro" id="IPR001466">
    <property type="entry name" value="Beta-lactam-related"/>
</dbReference>
<dbReference type="AlphaFoldDB" id="A0A1H1R756"/>
<dbReference type="STRING" id="117157.SAMN04489717_2301"/>
<dbReference type="Gene3D" id="3.40.710.10">
    <property type="entry name" value="DD-peptidase/beta-lactamase superfamily"/>
    <property type="match status" value="1"/>
</dbReference>
<feature type="domain" description="Beta-lactamase-related" evidence="2">
    <location>
        <begin position="55"/>
        <end position="323"/>
    </location>
</feature>
<name>A0A1H1R756_9ACTN</name>
<dbReference type="InterPro" id="IPR012338">
    <property type="entry name" value="Beta-lactam/transpept-like"/>
</dbReference>
<dbReference type="SUPFAM" id="SSF56601">
    <property type="entry name" value="beta-lactamase/transpeptidase-like"/>
    <property type="match status" value="1"/>
</dbReference>
<accession>A0A1H1R756</accession>
<dbReference type="Pfam" id="PF00144">
    <property type="entry name" value="Beta-lactamase"/>
    <property type="match status" value="1"/>
</dbReference>
<evidence type="ECO:0000259" key="2">
    <source>
        <dbReference type="Pfam" id="PF00144"/>
    </source>
</evidence>
<reference evidence="3 4" key="1">
    <citation type="submission" date="2016-10" db="EMBL/GenBank/DDBJ databases">
        <authorList>
            <person name="de Groot N.N."/>
        </authorList>
    </citation>
    <scope>NUCLEOTIDE SEQUENCE [LARGE SCALE GENOMIC DNA]</scope>
    <source>
        <strain evidence="3 4">DSM 22024</strain>
    </source>
</reference>
<keyword evidence="4" id="KW-1185">Reference proteome</keyword>
<feature type="region of interest" description="Disordered" evidence="1">
    <location>
        <begin position="1"/>
        <end position="32"/>
    </location>
</feature>
<dbReference type="InterPro" id="IPR050789">
    <property type="entry name" value="Diverse_Enzym_Activities"/>
</dbReference>
<protein>
    <submittedName>
        <fullName evidence="3">CubicO group peptidase, beta-lactamase class C family</fullName>
    </submittedName>
</protein>
<dbReference type="Proteomes" id="UP000198983">
    <property type="component" value="Chromosome I"/>
</dbReference>
<dbReference type="PANTHER" id="PTHR43283">
    <property type="entry name" value="BETA-LACTAMASE-RELATED"/>
    <property type="match status" value="1"/>
</dbReference>
<sequence>MKRAPDPSTARRDHEDVPLNTQLPDGPPASQGVDARGVHAFLDALEQAPEIEPHSLMIVRHGRLVASGWWAPYAPDRLHLLYSLSKSFTSTAAGFAVAEGLVRLDDPVISYFPEFEADITSPRSRSMLVRHVAAMASGHVEETLPRAIEADPDEIVRGFLLVPPDRDPGTVFAYNQPATYTLGTIVQKVTGRSLTDYLRPRLFEPLGIGEVAWHQRPAGRDLGFSGLHATTDAIARLGLLYLQQGSWEGKQLLPAAWVEEATRSHLSNADGTPEGANSDWQQGYGFQFWMSRHGYRGDGAYGQFCVVLPGHDAVIAMTAATVEMQTLLDAMWDNLLPAFGSAPLDGREDDDAALAERLSRLALPAAVGQAAPPADPAAWSGAEFTPAGGTCADQATLTGIAVTSTDGGWAISLSDAGEQLELRLDGGTSSGWTVGSGGDAAATVPTAVSGGWADQDTLAFDVVFLETPHRLAVTCSLADRTFTARWRTVPLHGGPLRSMRAPRR</sequence>